<dbReference type="SMART" id="SM00032">
    <property type="entry name" value="CCP"/>
    <property type="match status" value="3"/>
</dbReference>
<dbReference type="CDD" id="cd00033">
    <property type="entry name" value="CCP"/>
    <property type="match status" value="3"/>
</dbReference>
<feature type="disulfide bond" evidence="4">
    <location>
        <begin position="150"/>
        <end position="193"/>
    </location>
</feature>
<evidence type="ECO:0000313" key="10">
    <source>
        <dbReference type="Proteomes" id="UP000295070"/>
    </source>
</evidence>
<comment type="caution">
    <text evidence="4">Lacks conserved residue(s) required for the propagation of feature annotation.</text>
</comment>
<dbReference type="STRING" id="8167.A0A484DEI7"/>
<keyword evidence="4" id="KW-0768">Sushi</keyword>
<evidence type="ECO:0000256" key="7">
    <source>
        <dbReference type="SAM" id="SignalP"/>
    </source>
</evidence>
<dbReference type="InterPro" id="IPR035976">
    <property type="entry name" value="Sushi/SCR/CCP_sf"/>
</dbReference>
<dbReference type="SUPFAM" id="SSF57535">
    <property type="entry name" value="Complement control module/SCR domain"/>
    <property type="match status" value="3"/>
</dbReference>
<keyword evidence="6" id="KW-0812">Transmembrane</keyword>
<dbReference type="EMBL" id="SCKG01000004">
    <property type="protein sequence ID" value="TDH13683.1"/>
    <property type="molecule type" value="Genomic_DNA"/>
</dbReference>
<dbReference type="Gene3D" id="2.10.70.10">
    <property type="entry name" value="Complement Module, domain 1"/>
    <property type="match status" value="3"/>
</dbReference>
<dbReference type="PANTHER" id="PTHR45656:SF4">
    <property type="entry name" value="PROTEIN CBR-CLEC-78"/>
    <property type="match status" value="1"/>
</dbReference>
<evidence type="ECO:0000259" key="8">
    <source>
        <dbReference type="PROSITE" id="PS50923"/>
    </source>
</evidence>
<feature type="domain" description="Sushi" evidence="8">
    <location>
        <begin position="28"/>
        <end position="90"/>
    </location>
</feature>
<gene>
    <name evidence="9" type="ORF">EPR50_G00035850</name>
</gene>
<evidence type="ECO:0000256" key="4">
    <source>
        <dbReference type="PROSITE-ProRule" id="PRU00302"/>
    </source>
</evidence>
<feature type="compositionally biased region" description="Low complexity" evidence="5">
    <location>
        <begin position="218"/>
        <end position="262"/>
    </location>
</feature>
<dbReference type="AlphaFoldDB" id="A0A484DEI7"/>
<dbReference type="PROSITE" id="PS50923">
    <property type="entry name" value="SUSHI"/>
    <property type="match status" value="3"/>
</dbReference>
<dbReference type="InterPro" id="IPR051277">
    <property type="entry name" value="SEZ6_CSMD_C4BPB_Regulators"/>
</dbReference>
<feature type="signal peptide" evidence="7">
    <location>
        <begin position="1"/>
        <end position="28"/>
    </location>
</feature>
<keyword evidence="1 7" id="KW-0732">Signal</keyword>
<name>A0A484DEI7_PERFV</name>
<dbReference type="InterPro" id="IPR000436">
    <property type="entry name" value="Sushi_SCR_CCP_dom"/>
</dbReference>
<feature type="chain" id="PRO_5019813297" description="Sushi domain-containing protein" evidence="7">
    <location>
        <begin position="29"/>
        <end position="349"/>
    </location>
</feature>
<feature type="disulfide bond" evidence="4">
    <location>
        <begin position="61"/>
        <end position="88"/>
    </location>
</feature>
<keyword evidence="6" id="KW-0472">Membrane</keyword>
<dbReference type="PANTHER" id="PTHR45656">
    <property type="entry name" value="PROTEIN CBR-CLEC-78"/>
    <property type="match status" value="1"/>
</dbReference>
<feature type="transmembrane region" description="Helical" evidence="6">
    <location>
        <begin position="304"/>
        <end position="327"/>
    </location>
</feature>
<keyword evidence="3 4" id="KW-1015">Disulfide bond</keyword>
<evidence type="ECO:0000256" key="2">
    <source>
        <dbReference type="ARBA" id="ARBA00022737"/>
    </source>
</evidence>
<evidence type="ECO:0000256" key="5">
    <source>
        <dbReference type="SAM" id="MobiDB-lite"/>
    </source>
</evidence>
<keyword evidence="2" id="KW-0677">Repeat</keyword>
<feature type="domain" description="Sushi" evidence="8">
    <location>
        <begin position="148"/>
        <end position="208"/>
    </location>
</feature>
<reference evidence="9 10" key="1">
    <citation type="submission" date="2019-01" db="EMBL/GenBank/DDBJ databases">
        <title>A chromosome-scale genome assembly of the yellow perch, Perca flavescens.</title>
        <authorList>
            <person name="Feron R."/>
            <person name="Morvezen R."/>
            <person name="Bestin A."/>
            <person name="Haffray P."/>
            <person name="Klopp C."/>
            <person name="Zahm M."/>
            <person name="Cabau C."/>
            <person name="Roques C."/>
            <person name="Donnadieu C."/>
            <person name="Bouchez O."/>
            <person name="Christie M."/>
            <person name="Larson W."/>
            <person name="Guiguen Y."/>
        </authorList>
    </citation>
    <scope>NUCLEOTIDE SEQUENCE [LARGE SCALE GENOMIC DNA]</scope>
    <source>
        <strain evidence="9">YP-PL-M2</strain>
        <tissue evidence="9">Blood</tissue>
    </source>
</reference>
<evidence type="ECO:0000256" key="3">
    <source>
        <dbReference type="ARBA" id="ARBA00023157"/>
    </source>
</evidence>
<accession>A0A484DEI7</accession>
<keyword evidence="6" id="KW-1133">Transmembrane helix</keyword>
<evidence type="ECO:0000313" key="9">
    <source>
        <dbReference type="EMBL" id="TDH13683.1"/>
    </source>
</evidence>
<keyword evidence="10" id="KW-1185">Reference proteome</keyword>
<proteinExistence type="predicted"/>
<protein>
    <recommendedName>
        <fullName evidence="8">Sushi domain-containing protein</fullName>
    </recommendedName>
</protein>
<sequence length="349" mass="37852">MDVLLDTCGRRRVSSLLLLYLFVVKATADCPKPHSRENMVLTDKSLLLNEFLENTEATLECRNGYVIESGSGSMTCIDGNWTEPDLACKKKDCGPPLPRPNMSFITIAGTLFGDTIKAVCDKGFKLSGSSFKQCYAYGWSGKANCNIVKCAKPDEVANGRSSWDSQDEPKYGESIQYVCNNGYTLIGKDSITCSETGRYDSQPPACEGVTTESDRITTETVTPTSTPTAKEASTSTDSSATPTAHRAKSVTTSATPTASPSVRGGRDILTAEGTTTVTSMTSSSFQDKPDEAVDTNKHIGYKPVVVSVICVLFVAIICIFVLHKFLLTRKGSYDTREDLKPELLQFQNV</sequence>
<dbReference type="Pfam" id="PF00084">
    <property type="entry name" value="Sushi"/>
    <property type="match status" value="3"/>
</dbReference>
<feature type="domain" description="Sushi" evidence="8">
    <location>
        <begin position="91"/>
        <end position="147"/>
    </location>
</feature>
<organism evidence="9 10">
    <name type="scientific">Perca flavescens</name>
    <name type="common">American yellow perch</name>
    <name type="synonym">Morone flavescens</name>
    <dbReference type="NCBI Taxonomy" id="8167"/>
    <lineage>
        <taxon>Eukaryota</taxon>
        <taxon>Metazoa</taxon>
        <taxon>Chordata</taxon>
        <taxon>Craniata</taxon>
        <taxon>Vertebrata</taxon>
        <taxon>Euteleostomi</taxon>
        <taxon>Actinopterygii</taxon>
        <taxon>Neopterygii</taxon>
        <taxon>Teleostei</taxon>
        <taxon>Neoteleostei</taxon>
        <taxon>Acanthomorphata</taxon>
        <taxon>Eupercaria</taxon>
        <taxon>Perciformes</taxon>
        <taxon>Percoidei</taxon>
        <taxon>Percidae</taxon>
        <taxon>Percinae</taxon>
        <taxon>Perca</taxon>
    </lineage>
</organism>
<feature type="disulfide bond" evidence="4">
    <location>
        <begin position="179"/>
        <end position="206"/>
    </location>
</feature>
<evidence type="ECO:0000256" key="1">
    <source>
        <dbReference type="ARBA" id="ARBA00022729"/>
    </source>
</evidence>
<dbReference type="Proteomes" id="UP000295070">
    <property type="component" value="Chromosome 4"/>
</dbReference>
<comment type="caution">
    <text evidence="9">The sequence shown here is derived from an EMBL/GenBank/DDBJ whole genome shotgun (WGS) entry which is preliminary data.</text>
</comment>
<feature type="region of interest" description="Disordered" evidence="5">
    <location>
        <begin position="199"/>
        <end position="266"/>
    </location>
</feature>
<evidence type="ECO:0000256" key="6">
    <source>
        <dbReference type="SAM" id="Phobius"/>
    </source>
</evidence>